<gene>
    <name evidence="4" type="ORF">OCBIM_22024928mg</name>
</gene>
<comment type="similarity">
    <text evidence="1">Belongs to the BTG family.</text>
</comment>
<dbReference type="GO" id="GO:0005634">
    <property type="term" value="C:nucleus"/>
    <property type="evidence" value="ECO:0007669"/>
    <property type="project" value="TreeGrafter"/>
</dbReference>
<dbReference type="AlphaFoldDB" id="A0A0L8H074"/>
<dbReference type="Gene3D" id="3.90.640.90">
    <property type="entry name" value="Anti-proliferative protein, N-terminal domain"/>
    <property type="match status" value="1"/>
</dbReference>
<feature type="region of interest" description="Disordered" evidence="2">
    <location>
        <begin position="144"/>
        <end position="180"/>
    </location>
</feature>
<dbReference type="EMBL" id="KQ419658">
    <property type="protein sequence ID" value="KOF82681.1"/>
    <property type="molecule type" value="Genomic_DNA"/>
</dbReference>
<dbReference type="KEGG" id="obi:106873597"/>
<evidence type="ECO:0000256" key="2">
    <source>
        <dbReference type="SAM" id="MobiDB-lite"/>
    </source>
</evidence>
<dbReference type="SUPFAM" id="SSF160696">
    <property type="entry name" value="BTG domain-like"/>
    <property type="match status" value="1"/>
</dbReference>
<dbReference type="InterPro" id="IPR002087">
    <property type="entry name" value="Anti_prolifrtn"/>
</dbReference>
<feature type="domain" description="Anti-proliferative protein" evidence="3">
    <location>
        <begin position="1"/>
        <end position="107"/>
    </location>
</feature>
<dbReference type="GO" id="GO:0005737">
    <property type="term" value="C:cytoplasm"/>
    <property type="evidence" value="ECO:0007669"/>
    <property type="project" value="TreeGrafter"/>
</dbReference>
<dbReference type="OMA" id="PYRGNGF"/>
<evidence type="ECO:0000256" key="1">
    <source>
        <dbReference type="ARBA" id="ARBA00007989"/>
    </source>
</evidence>
<dbReference type="GO" id="GO:0008285">
    <property type="term" value="P:negative regulation of cell population proliferation"/>
    <property type="evidence" value="ECO:0007669"/>
    <property type="project" value="TreeGrafter"/>
</dbReference>
<dbReference type="PANTHER" id="PTHR22978">
    <property type="entry name" value="B-CELL TRANSLOCATION GENE"/>
    <property type="match status" value="1"/>
</dbReference>
<proteinExistence type="inferred from homology"/>
<reference evidence="4" key="1">
    <citation type="submission" date="2015-07" db="EMBL/GenBank/DDBJ databases">
        <title>MeaNS - Measles Nucleotide Surveillance Program.</title>
        <authorList>
            <person name="Tran T."/>
            <person name="Druce J."/>
        </authorList>
    </citation>
    <scope>NUCLEOTIDE SEQUENCE</scope>
    <source>
        <strain evidence="4">UCB-OBI-ISO-001</strain>
        <tissue evidence="4">Gonad</tissue>
    </source>
</reference>
<dbReference type="PRINTS" id="PR00310">
    <property type="entry name" value="ANTIPRLFBTG1"/>
</dbReference>
<organism evidence="4">
    <name type="scientific">Octopus bimaculoides</name>
    <name type="common">California two-spotted octopus</name>
    <dbReference type="NCBI Taxonomy" id="37653"/>
    <lineage>
        <taxon>Eukaryota</taxon>
        <taxon>Metazoa</taxon>
        <taxon>Spiralia</taxon>
        <taxon>Lophotrochozoa</taxon>
        <taxon>Mollusca</taxon>
        <taxon>Cephalopoda</taxon>
        <taxon>Coleoidea</taxon>
        <taxon>Octopodiformes</taxon>
        <taxon>Octopoda</taxon>
        <taxon>Incirrata</taxon>
        <taxon>Octopodidae</taxon>
        <taxon>Octopus</taxon>
    </lineage>
</organism>
<accession>A0A0L8H074</accession>
<dbReference type="SMART" id="SM00099">
    <property type="entry name" value="btg1"/>
    <property type="match status" value="1"/>
</dbReference>
<dbReference type="PANTHER" id="PTHR22978:SF22">
    <property type="entry name" value="BTG FAMILY PROTEIN"/>
    <property type="match status" value="1"/>
</dbReference>
<evidence type="ECO:0000313" key="4">
    <source>
        <dbReference type="EMBL" id="KOF82681.1"/>
    </source>
</evidence>
<name>A0A0L8H074_OCTBM</name>
<dbReference type="InterPro" id="IPR036054">
    <property type="entry name" value="BTG-like_sf"/>
</dbReference>
<dbReference type="Pfam" id="PF07742">
    <property type="entry name" value="BTG"/>
    <property type="match status" value="1"/>
</dbReference>
<dbReference type="STRING" id="37653.A0A0L8H074"/>
<sequence>MMNEVASATEFLSSILRTHSICSEKTDLFKCYLQSLLLSHYRDHWFPEKPNKGSGYRCLRMNHKMDPLIKVAGERCGFTEEEIFTFFPRELTVWIDPLDVSYRIGENGSIGILYRGTSSSSLDSCSSPGNNNTTYTSNFSSSISNSSIITPRPNNNTNNNNTTTNLTISSSPSTSQSESKGTALLSSCKDQFINSLPINGDSMKHLATCVFS</sequence>
<evidence type="ECO:0000259" key="3">
    <source>
        <dbReference type="SMART" id="SM00099"/>
    </source>
</evidence>
<protein>
    <recommendedName>
        <fullName evidence="3">Anti-proliferative protein domain-containing protein</fullName>
    </recommendedName>
</protein>
<dbReference type="OrthoDB" id="19928at2759"/>
<dbReference type="InterPro" id="IPR033332">
    <property type="entry name" value="BTG"/>
</dbReference>